<dbReference type="SMART" id="SM00091">
    <property type="entry name" value="PAS"/>
    <property type="match status" value="1"/>
</dbReference>
<evidence type="ECO:0000256" key="3">
    <source>
        <dbReference type="ARBA" id="ARBA00012438"/>
    </source>
</evidence>
<evidence type="ECO:0000259" key="13">
    <source>
        <dbReference type="PROSITE" id="PS50109"/>
    </source>
</evidence>
<dbReference type="PANTHER" id="PTHR43304">
    <property type="entry name" value="PHYTOCHROME-LIKE PROTEIN CPH1"/>
    <property type="match status" value="1"/>
</dbReference>
<evidence type="ECO:0000259" key="14">
    <source>
        <dbReference type="PROSITE" id="PS50113"/>
    </source>
</evidence>
<dbReference type="PANTHER" id="PTHR43304:SF1">
    <property type="entry name" value="PAC DOMAIN-CONTAINING PROTEIN"/>
    <property type="match status" value="1"/>
</dbReference>
<dbReference type="SUPFAM" id="SSF55785">
    <property type="entry name" value="PYP-like sensor domain (PAS domain)"/>
    <property type="match status" value="1"/>
</dbReference>
<keyword evidence="4" id="KW-1003">Cell membrane</keyword>
<dbReference type="Pfam" id="PF08447">
    <property type="entry name" value="PAS_3"/>
    <property type="match status" value="1"/>
</dbReference>
<dbReference type="InterPro" id="IPR013655">
    <property type="entry name" value="PAS_fold_3"/>
</dbReference>
<dbReference type="SUPFAM" id="SSF55874">
    <property type="entry name" value="ATPase domain of HSP90 chaperone/DNA topoisomerase II/histidine kinase"/>
    <property type="match status" value="1"/>
</dbReference>
<dbReference type="NCBIfam" id="TIGR00229">
    <property type="entry name" value="sensory_box"/>
    <property type="match status" value="1"/>
</dbReference>
<feature type="domain" description="PAC" evidence="14">
    <location>
        <begin position="129"/>
        <end position="182"/>
    </location>
</feature>
<gene>
    <name evidence="15" type="ORF">SAMN05444411_110147</name>
</gene>
<keyword evidence="6" id="KW-0808">Transferase</keyword>
<dbReference type="SUPFAM" id="SSF47384">
    <property type="entry name" value="Homodimeric domain of signal transducing histidine kinase"/>
    <property type="match status" value="1"/>
</dbReference>
<protein>
    <recommendedName>
        <fullName evidence="3">histidine kinase</fullName>
        <ecNumber evidence="3">2.7.13.3</ecNumber>
    </recommendedName>
</protein>
<evidence type="ECO:0000313" key="16">
    <source>
        <dbReference type="Proteomes" id="UP000199595"/>
    </source>
</evidence>
<dbReference type="SMART" id="SM00388">
    <property type="entry name" value="HisKA"/>
    <property type="match status" value="1"/>
</dbReference>
<evidence type="ECO:0000256" key="10">
    <source>
        <dbReference type="ARBA" id="ARBA00023012"/>
    </source>
</evidence>
<dbReference type="STRING" id="762486.SAMN05444411_110147"/>
<dbReference type="InterPro" id="IPR004358">
    <property type="entry name" value="Sig_transdc_His_kin-like_C"/>
</dbReference>
<feature type="coiled-coil region" evidence="12">
    <location>
        <begin position="8"/>
        <end position="56"/>
    </location>
</feature>
<dbReference type="GO" id="GO:0005524">
    <property type="term" value="F:ATP binding"/>
    <property type="evidence" value="ECO:0007669"/>
    <property type="project" value="UniProtKB-KW"/>
</dbReference>
<dbReference type="InterPro" id="IPR005467">
    <property type="entry name" value="His_kinase_dom"/>
</dbReference>
<dbReference type="GO" id="GO:0000155">
    <property type="term" value="F:phosphorelay sensor kinase activity"/>
    <property type="evidence" value="ECO:0007669"/>
    <property type="project" value="InterPro"/>
</dbReference>
<keyword evidence="7" id="KW-0547">Nucleotide-binding</keyword>
<evidence type="ECO:0000256" key="6">
    <source>
        <dbReference type="ARBA" id="ARBA00022679"/>
    </source>
</evidence>
<dbReference type="CDD" id="cd00130">
    <property type="entry name" value="PAS"/>
    <property type="match status" value="1"/>
</dbReference>
<dbReference type="Pfam" id="PF00512">
    <property type="entry name" value="HisKA"/>
    <property type="match status" value="1"/>
</dbReference>
<evidence type="ECO:0000256" key="7">
    <source>
        <dbReference type="ARBA" id="ARBA00022741"/>
    </source>
</evidence>
<evidence type="ECO:0000256" key="1">
    <source>
        <dbReference type="ARBA" id="ARBA00000085"/>
    </source>
</evidence>
<dbReference type="InterPro" id="IPR036097">
    <property type="entry name" value="HisK_dim/P_sf"/>
</dbReference>
<keyword evidence="10" id="KW-0902">Two-component regulatory system</keyword>
<evidence type="ECO:0000256" key="2">
    <source>
        <dbReference type="ARBA" id="ARBA00004236"/>
    </source>
</evidence>
<dbReference type="PROSITE" id="PS50109">
    <property type="entry name" value="HIS_KIN"/>
    <property type="match status" value="1"/>
</dbReference>
<keyword evidence="5" id="KW-0597">Phosphoprotein</keyword>
<dbReference type="SMART" id="SM00086">
    <property type="entry name" value="PAC"/>
    <property type="match status" value="1"/>
</dbReference>
<dbReference type="Pfam" id="PF02518">
    <property type="entry name" value="HATPase_c"/>
    <property type="match status" value="1"/>
</dbReference>
<dbReference type="CDD" id="cd00082">
    <property type="entry name" value="HisKA"/>
    <property type="match status" value="1"/>
</dbReference>
<dbReference type="PROSITE" id="PS50113">
    <property type="entry name" value="PAC"/>
    <property type="match status" value="1"/>
</dbReference>
<keyword evidence="8" id="KW-0418">Kinase</keyword>
<evidence type="ECO:0000256" key="12">
    <source>
        <dbReference type="SAM" id="Coils"/>
    </source>
</evidence>
<evidence type="ECO:0000313" key="15">
    <source>
        <dbReference type="EMBL" id="SDX86773.1"/>
    </source>
</evidence>
<organism evidence="15 16">
    <name type="scientific">Lutibacter oricola</name>
    <dbReference type="NCBI Taxonomy" id="762486"/>
    <lineage>
        <taxon>Bacteria</taxon>
        <taxon>Pseudomonadati</taxon>
        <taxon>Bacteroidota</taxon>
        <taxon>Flavobacteriia</taxon>
        <taxon>Flavobacteriales</taxon>
        <taxon>Flavobacteriaceae</taxon>
        <taxon>Lutibacter</taxon>
    </lineage>
</organism>
<evidence type="ECO:0000256" key="8">
    <source>
        <dbReference type="ARBA" id="ARBA00022777"/>
    </source>
</evidence>
<dbReference type="InterPro" id="IPR003594">
    <property type="entry name" value="HATPase_dom"/>
</dbReference>
<dbReference type="AlphaFoldDB" id="A0A1H3F6X3"/>
<accession>A0A1H3F6X3</accession>
<dbReference type="InterPro" id="IPR003661">
    <property type="entry name" value="HisK_dim/P_dom"/>
</dbReference>
<dbReference type="InterPro" id="IPR052162">
    <property type="entry name" value="Sensor_kinase/Photoreceptor"/>
</dbReference>
<dbReference type="Gene3D" id="1.10.287.130">
    <property type="match status" value="1"/>
</dbReference>
<dbReference type="InterPro" id="IPR035965">
    <property type="entry name" value="PAS-like_dom_sf"/>
</dbReference>
<comment type="catalytic activity">
    <reaction evidence="1">
        <text>ATP + protein L-histidine = ADP + protein N-phospho-L-histidine.</text>
        <dbReference type="EC" id="2.7.13.3"/>
    </reaction>
</comment>
<dbReference type="InterPro" id="IPR000700">
    <property type="entry name" value="PAS-assoc_C"/>
</dbReference>
<evidence type="ECO:0000256" key="5">
    <source>
        <dbReference type="ARBA" id="ARBA00022553"/>
    </source>
</evidence>
<dbReference type="SMART" id="SM00387">
    <property type="entry name" value="HATPase_c"/>
    <property type="match status" value="1"/>
</dbReference>
<keyword evidence="12" id="KW-0175">Coiled coil</keyword>
<comment type="subcellular location">
    <subcellularLocation>
        <location evidence="2">Cell membrane</location>
    </subcellularLocation>
</comment>
<dbReference type="PRINTS" id="PR00344">
    <property type="entry name" value="BCTRLSENSOR"/>
</dbReference>
<reference evidence="15 16" key="1">
    <citation type="submission" date="2016-10" db="EMBL/GenBank/DDBJ databases">
        <authorList>
            <person name="de Groot N.N."/>
        </authorList>
    </citation>
    <scope>NUCLEOTIDE SEQUENCE [LARGE SCALE GENOMIC DNA]</scope>
    <source>
        <strain evidence="15 16">DSM 24956</strain>
    </source>
</reference>
<name>A0A1H3F6X3_9FLAO</name>
<dbReference type="InterPro" id="IPR000014">
    <property type="entry name" value="PAS"/>
</dbReference>
<dbReference type="RefSeq" id="WP_175454807.1">
    <property type="nucleotide sequence ID" value="NZ_FNNJ01000010.1"/>
</dbReference>
<dbReference type="Proteomes" id="UP000199595">
    <property type="component" value="Unassembled WGS sequence"/>
</dbReference>
<dbReference type="InterPro" id="IPR036890">
    <property type="entry name" value="HATPase_C_sf"/>
</dbReference>
<dbReference type="EC" id="2.7.13.3" evidence="3"/>
<dbReference type="InterPro" id="IPR001610">
    <property type="entry name" value="PAC"/>
</dbReference>
<keyword evidence="11" id="KW-0472">Membrane</keyword>
<dbReference type="Gene3D" id="3.30.450.20">
    <property type="entry name" value="PAS domain"/>
    <property type="match status" value="1"/>
</dbReference>
<dbReference type="Gene3D" id="3.30.565.10">
    <property type="entry name" value="Histidine kinase-like ATPase, C-terminal domain"/>
    <property type="match status" value="1"/>
</dbReference>
<evidence type="ECO:0000256" key="9">
    <source>
        <dbReference type="ARBA" id="ARBA00022840"/>
    </source>
</evidence>
<keyword evidence="16" id="KW-1185">Reference proteome</keyword>
<evidence type="ECO:0000256" key="4">
    <source>
        <dbReference type="ARBA" id="ARBA00022475"/>
    </source>
</evidence>
<dbReference type="FunFam" id="3.30.565.10:FF:000023">
    <property type="entry name" value="PAS domain-containing sensor histidine kinase"/>
    <property type="match status" value="1"/>
</dbReference>
<dbReference type="EMBL" id="FNNJ01000010">
    <property type="protein sequence ID" value="SDX86773.1"/>
    <property type="molecule type" value="Genomic_DNA"/>
</dbReference>
<evidence type="ECO:0000256" key="11">
    <source>
        <dbReference type="ARBA" id="ARBA00023136"/>
    </source>
</evidence>
<feature type="domain" description="Histidine kinase" evidence="13">
    <location>
        <begin position="193"/>
        <end position="411"/>
    </location>
</feature>
<sequence>MNHKSTYNNVLENQIAELKKQIEYLQLNSTDKSDTKNDQTNKIILAKEDAEEVKERLDFVLLGSNLGYWDWNIETNEVKRNKRWAEMLGYTFEEISSSVNQWVDFIHSDDREKAWASIKNHLDGITPFHQLEYRMLTKTGEVKWILDSAKIVKRDKKGNALRMSGTHLDITERKKTEQLLIESNATKDKFFSIIAHDLRSPFNNIIGFTELLIENSKEFKDSKFEKYLNIINSTAKHTHVLLDNLLNWAQSETGQIYFNPEKLTLSTIIKEVLTLSDSFAQKKDIVLNYHESERIIVFADLNMILTILRNLISNAIKFTNSHGKVNVYALTVDKFIEISVSDNGIGIDDETQKKLFCLASNISSHGTANEKGTGIGLILCKDFVEKHGGKIWVESKLGKGSTFKFKLPLKN</sequence>
<dbReference type="GO" id="GO:0005886">
    <property type="term" value="C:plasma membrane"/>
    <property type="evidence" value="ECO:0007669"/>
    <property type="project" value="UniProtKB-SubCell"/>
</dbReference>
<keyword evidence="9" id="KW-0067">ATP-binding</keyword>
<proteinExistence type="predicted"/>